<organism evidence="2 3">
    <name type="scientific">Salvia divinorum</name>
    <name type="common">Maria pastora</name>
    <name type="synonym">Diviner's sage</name>
    <dbReference type="NCBI Taxonomy" id="28513"/>
    <lineage>
        <taxon>Eukaryota</taxon>
        <taxon>Viridiplantae</taxon>
        <taxon>Streptophyta</taxon>
        <taxon>Embryophyta</taxon>
        <taxon>Tracheophyta</taxon>
        <taxon>Spermatophyta</taxon>
        <taxon>Magnoliopsida</taxon>
        <taxon>eudicotyledons</taxon>
        <taxon>Gunneridae</taxon>
        <taxon>Pentapetalae</taxon>
        <taxon>asterids</taxon>
        <taxon>lamiids</taxon>
        <taxon>Lamiales</taxon>
        <taxon>Lamiaceae</taxon>
        <taxon>Nepetoideae</taxon>
        <taxon>Mentheae</taxon>
        <taxon>Salviinae</taxon>
        <taxon>Salvia</taxon>
        <taxon>Salvia subgen. Calosphace</taxon>
    </lineage>
</organism>
<gene>
    <name evidence="2" type="ORF">AAHA92_18324</name>
</gene>
<evidence type="ECO:0000313" key="3">
    <source>
        <dbReference type="Proteomes" id="UP001567538"/>
    </source>
</evidence>
<comment type="caution">
    <text evidence="2">The sequence shown here is derived from an EMBL/GenBank/DDBJ whole genome shotgun (WGS) entry which is preliminary data.</text>
</comment>
<name>A0ABD1H1Q9_SALDI</name>
<reference evidence="2 3" key="1">
    <citation type="submission" date="2024-06" db="EMBL/GenBank/DDBJ databases">
        <title>A chromosome level genome sequence of Diviner's sage (Salvia divinorum).</title>
        <authorList>
            <person name="Ford S.A."/>
            <person name="Ro D.-K."/>
            <person name="Ness R.W."/>
            <person name="Phillips M.A."/>
        </authorList>
    </citation>
    <scope>NUCLEOTIDE SEQUENCE [LARGE SCALE GENOMIC DNA]</scope>
    <source>
        <strain evidence="2">SAF-2024a</strain>
        <tissue evidence="2">Leaf</tissue>
    </source>
</reference>
<protein>
    <recommendedName>
        <fullName evidence="1">PB1-like domain-containing protein</fullName>
    </recommendedName>
</protein>
<evidence type="ECO:0000259" key="1">
    <source>
        <dbReference type="Pfam" id="PF26130"/>
    </source>
</evidence>
<dbReference type="InterPro" id="IPR058594">
    <property type="entry name" value="PB1-like_dom_pln"/>
</dbReference>
<dbReference type="AlphaFoldDB" id="A0ABD1H1Q9"/>
<dbReference type="Pfam" id="PF26130">
    <property type="entry name" value="PB1-like"/>
    <property type="match status" value="1"/>
</dbReference>
<keyword evidence="3" id="KW-1185">Reference proteome</keyword>
<feature type="domain" description="PB1-like" evidence="1">
    <location>
        <begin position="50"/>
        <end position="151"/>
    </location>
</feature>
<sequence length="251" mass="28847">MPPKRKRAKKGQPPPRLEVIDVDDETWDIRPSEFEFFDPYVEYADKPGMFSVALHHSGAIVKDCYVGGKLTYFDECMVGRFQLLDFSSMLLKLGYERSFICEFYYCDPEYNHECKGTSVGSRVRPIVDECHMDEFLSLAATKGRLMHVYVVEITAALARAKLTEDLKKIHDSLNKTQSSNVVIEEIEDPEPSVPKANLRKKAKLNQKPLLIGWHDRDIEFEEYLHTSLAEARERWKNLMADFDAEDASTTG</sequence>
<evidence type="ECO:0000313" key="2">
    <source>
        <dbReference type="EMBL" id="KAL1550350.1"/>
    </source>
</evidence>
<proteinExistence type="predicted"/>
<dbReference type="Proteomes" id="UP001567538">
    <property type="component" value="Unassembled WGS sequence"/>
</dbReference>
<dbReference type="EMBL" id="JBEAFC010000007">
    <property type="protein sequence ID" value="KAL1550350.1"/>
    <property type="molecule type" value="Genomic_DNA"/>
</dbReference>
<accession>A0ABD1H1Q9</accession>